<feature type="transmembrane region" description="Helical" evidence="8">
    <location>
        <begin position="142"/>
        <end position="161"/>
    </location>
</feature>
<dbReference type="GO" id="GO:0071555">
    <property type="term" value="P:cell wall organization"/>
    <property type="evidence" value="ECO:0007669"/>
    <property type="project" value="TreeGrafter"/>
</dbReference>
<dbReference type="GO" id="GO:0005886">
    <property type="term" value="C:plasma membrane"/>
    <property type="evidence" value="ECO:0007669"/>
    <property type="project" value="UniProtKB-SubCell"/>
</dbReference>
<feature type="transmembrane region" description="Helical" evidence="8">
    <location>
        <begin position="293"/>
        <end position="312"/>
    </location>
</feature>
<comment type="subcellular location">
    <subcellularLocation>
        <location evidence="1">Cell membrane</location>
        <topology evidence="1">Multi-pass membrane protein</topology>
    </subcellularLocation>
</comment>
<dbReference type="RefSeq" id="WP_124877354.1">
    <property type="nucleotide sequence ID" value="NZ_RQJO01000010.1"/>
</dbReference>
<dbReference type="GO" id="GO:0046872">
    <property type="term" value="F:metal ion binding"/>
    <property type="evidence" value="ECO:0007669"/>
    <property type="project" value="UniProtKB-KW"/>
</dbReference>
<evidence type="ECO:0000313" key="9">
    <source>
        <dbReference type="EMBL" id="RRB00889.1"/>
    </source>
</evidence>
<evidence type="ECO:0000256" key="2">
    <source>
        <dbReference type="ARBA" id="ARBA00022475"/>
    </source>
</evidence>
<feature type="transmembrane region" description="Helical" evidence="8">
    <location>
        <begin position="269"/>
        <end position="287"/>
    </location>
</feature>
<feature type="transmembrane region" description="Helical" evidence="8">
    <location>
        <begin position="191"/>
        <end position="212"/>
    </location>
</feature>
<protein>
    <submittedName>
        <fullName evidence="9">Glycosyltransferase family 4 protein</fullName>
    </submittedName>
</protein>
<gene>
    <name evidence="9" type="ORF">EHT25_22130</name>
</gene>
<evidence type="ECO:0000256" key="1">
    <source>
        <dbReference type="ARBA" id="ARBA00004651"/>
    </source>
</evidence>
<feature type="binding site" evidence="7">
    <location>
        <position position="194"/>
    </location>
    <ligand>
        <name>Mg(2+)</name>
        <dbReference type="ChEBI" id="CHEBI:18420"/>
    </ligand>
</feature>
<evidence type="ECO:0000256" key="5">
    <source>
        <dbReference type="ARBA" id="ARBA00022989"/>
    </source>
</evidence>
<organism evidence="9 10">
    <name type="scientific">Larkinella rosea</name>
    <dbReference type="NCBI Taxonomy" id="2025312"/>
    <lineage>
        <taxon>Bacteria</taxon>
        <taxon>Pseudomonadati</taxon>
        <taxon>Bacteroidota</taxon>
        <taxon>Cytophagia</taxon>
        <taxon>Cytophagales</taxon>
        <taxon>Spirosomataceae</taxon>
        <taxon>Larkinella</taxon>
    </lineage>
</organism>
<keyword evidence="7" id="KW-0460">Magnesium</keyword>
<dbReference type="InterPro" id="IPR000715">
    <property type="entry name" value="Glycosyl_transferase_4"/>
</dbReference>
<evidence type="ECO:0000256" key="6">
    <source>
        <dbReference type="ARBA" id="ARBA00023136"/>
    </source>
</evidence>
<feature type="transmembrane region" description="Helical" evidence="8">
    <location>
        <begin position="6"/>
        <end position="30"/>
    </location>
</feature>
<feature type="transmembrane region" description="Helical" evidence="8">
    <location>
        <begin position="218"/>
        <end position="240"/>
    </location>
</feature>
<evidence type="ECO:0000256" key="3">
    <source>
        <dbReference type="ARBA" id="ARBA00022679"/>
    </source>
</evidence>
<comment type="cofactor">
    <cofactor evidence="7">
        <name>Mg(2+)</name>
        <dbReference type="ChEBI" id="CHEBI:18420"/>
    </cofactor>
</comment>
<dbReference type="GO" id="GO:0044038">
    <property type="term" value="P:cell wall macromolecule biosynthetic process"/>
    <property type="evidence" value="ECO:0007669"/>
    <property type="project" value="TreeGrafter"/>
</dbReference>
<dbReference type="CDD" id="cd06854">
    <property type="entry name" value="GT_WbpL_WbcO_like"/>
    <property type="match status" value="1"/>
</dbReference>
<dbReference type="PANTHER" id="PTHR22926:SF3">
    <property type="entry name" value="UNDECAPRENYL-PHOSPHATE ALPHA-N-ACETYLGLUCOSAMINYL 1-PHOSPHATE TRANSFERASE"/>
    <property type="match status" value="1"/>
</dbReference>
<keyword evidence="3 9" id="KW-0808">Transferase</keyword>
<evidence type="ECO:0000256" key="7">
    <source>
        <dbReference type="PIRSR" id="PIRSR600715-1"/>
    </source>
</evidence>
<evidence type="ECO:0000256" key="8">
    <source>
        <dbReference type="SAM" id="Phobius"/>
    </source>
</evidence>
<dbReference type="PANTHER" id="PTHR22926">
    <property type="entry name" value="PHOSPHO-N-ACETYLMURAMOYL-PENTAPEPTIDE-TRANSFERASE"/>
    <property type="match status" value="1"/>
</dbReference>
<name>A0A3P1BIG4_9BACT</name>
<keyword evidence="7" id="KW-0479">Metal-binding</keyword>
<keyword evidence="4 8" id="KW-0812">Transmembrane</keyword>
<dbReference type="OrthoDB" id="9783652at2"/>
<sequence length="340" mass="38381">MNWTLYASVTAFLFGAEMLYLRLATHFNIVDTPNHRSAHSRLTVRGGGIVFWLAAFLAFVVSDFATPYFFAGLTLVALVSFVDDVQSISNRLRFLVQLVSVGLLLHETGLWQETGWWMIPGLVVACGVLNAYNFMDGINGITVFYSLITIATLLIINQFIAFFADPLLLHFSLAGLLVFAFFNARRKALCFAGDVGSVSMAFIVIFLLTSLMQKSGQLVYILLLAVYGIDSVITILYRLWLGENIFRPHKSHLFQLLVHQLKWSHLRVAGLYAVAQALINVYAVWLSHREGQIQFWGSLILLTVLTWLYCLLKNRLLWPKTSDPKTGQRRATSQVLRKLI</sequence>
<keyword evidence="6 8" id="KW-0472">Membrane</keyword>
<proteinExistence type="predicted"/>
<feature type="transmembrane region" description="Helical" evidence="8">
    <location>
        <begin position="42"/>
        <end position="59"/>
    </location>
</feature>
<comment type="caution">
    <text evidence="9">The sequence shown here is derived from an EMBL/GenBank/DDBJ whole genome shotgun (WGS) entry which is preliminary data.</text>
</comment>
<evidence type="ECO:0000313" key="10">
    <source>
        <dbReference type="Proteomes" id="UP000271925"/>
    </source>
</evidence>
<evidence type="ECO:0000256" key="4">
    <source>
        <dbReference type="ARBA" id="ARBA00022692"/>
    </source>
</evidence>
<dbReference type="EMBL" id="RQJO01000010">
    <property type="protein sequence ID" value="RRB00889.1"/>
    <property type="molecule type" value="Genomic_DNA"/>
</dbReference>
<keyword evidence="5 8" id="KW-1133">Transmembrane helix</keyword>
<accession>A0A3P1BIG4</accession>
<dbReference type="Proteomes" id="UP000271925">
    <property type="component" value="Unassembled WGS sequence"/>
</dbReference>
<feature type="transmembrane region" description="Helical" evidence="8">
    <location>
        <begin position="117"/>
        <end position="135"/>
    </location>
</feature>
<dbReference type="GO" id="GO:0009103">
    <property type="term" value="P:lipopolysaccharide biosynthetic process"/>
    <property type="evidence" value="ECO:0007669"/>
    <property type="project" value="TreeGrafter"/>
</dbReference>
<dbReference type="Pfam" id="PF00953">
    <property type="entry name" value="Glycos_transf_4"/>
    <property type="match status" value="1"/>
</dbReference>
<keyword evidence="2" id="KW-1003">Cell membrane</keyword>
<dbReference type="GO" id="GO:0016780">
    <property type="term" value="F:phosphotransferase activity, for other substituted phosphate groups"/>
    <property type="evidence" value="ECO:0007669"/>
    <property type="project" value="InterPro"/>
</dbReference>
<feature type="transmembrane region" description="Helical" evidence="8">
    <location>
        <begin position="167"/>
        <end position="184"/>
    </location>
</feature>
<keyword evidence="10" id="KW-1185">Reference proteome</keyword>
<reference evidence="9 10" key="1">
    <citation type="submission" date="2018-11" db="EMBL/GenBank/DDBJ databases">
        <authorList>
            <person name="Zhou Z."/>
            <person name="Wang G."/>
        </authorList>
    </citation>
    <scope>NUCLEOTIDE SEQUENCE [LARGE SCALE GENOMIC DNA]</scope>
    <source>
        <strain evidence="9 10">KCTC52004</strain>
    </source>
</reference>
<dbReference type="AlphaFoldDB" id="A0A3P1BIG4"/>
<feature type="binding site" evidence="7">
    <location>
        <position position="133"/>
    </location>
    <ligand>
        <name>Mg(2+)</name>
        <dbReference type="ChEBI" id="CHEBI:18420"/>
    </ligand>
</feature>
<feature type="transmembrane region" description="Helical" evidence="8">
    <location>
        <begin position="94"/>
        <end position="111"/>
    </location>
</feature>
<feature type="transmembrane region" description="Helical" evidence="8">
    <location>
        <begin position="65"/>
        <end position="82"/>
    </location>
</feature>